<evidence type="ECO:0000313" key="1">
    <source>
        <dbReference type="EMBL" id="MCX8534333.1"/>
    </source>
</evidence>
<dbReference type="EMBL" id="JAOVZV010000022">
    <property type="protein sequence ID" value="MCX8534333.1"/>
    <property type="molecule type" value="Genomic_DNA"/>
</dbReference>
<gene>
    <name evidence="1" type="ORF">OEA66_18460</name>
</gene>
<accession>A0ABT3Y8B3</accession>
<evidence type="ECO:0008006" key="3">
    <source>
        <dbReference type="Google" id="ProtNLM"/>
    </source>
</evidence>
<sequence>MKKYNEYVLRFISDNCLQENLPIFYSVEKYANNYKIRLKEYLSQSPESEEIDFLEKEIKSSESVLAELSKPLYSYPFENMVGYENFSILLNNRLNKRLLLLEKRKKEISLKFSLSTPTLVDYCNESDQNPTKILIQEQFENISHKGWEYAFYTIDDYKYFVDTLSAFFQFQDYEISKKIELRRMTKTKVAKILNEIYRELGNMQLSQDKNFFCVVRTLNHFSNLSDTELYKTLLR</sequence>
<proteinExistence type="predicted"/>
<dbReference type="RefSeq" id="WP_267282781.1">
    <property type="nucleotide sequence ID" value="NZ_JAOVZV010000022.1"/>
</dbReference>
<evidence type="ECO:0000313" key="2">
    <source>
        <dbReference type="Proteomes" id="UP001070176"/>
    </source>
</evidence>
<keyword evidence="2" id="KW-1185">Reference proteome</keyword>
<organism evidence="1 2">
    <name type="scientific">Chryseobacterium luquanense</name>
    <dbReference type="NCBI Taxonomy" id="2983766"/>
    <lineage>
        <taxon>Bacteria</taxon>
        <taxon>Pseudomonadati</taxon>
        <taxon>Bacteroidota</taxon>
        <taxon>Flavobacteriia</taxon>
        <taxon>Flavobacteriales</taxon>
        <taxon>Weeksellaceae</taxon>
        <taxon>Chryseobacterium group</taxon>
        <taxon>Chryseobacterium</taxon>
    </lineage>
</organism>
<reference evidence="1" key="1">
    <citation type="submission" date="2022-10" db="EMBL/GenBank/DDBJ databases">
        <title>Chryseobacterium sp. nov., a novel bacterial species.</title>
        <authorList>
            <person name="Cao Y."/>
        </authorList>
    </citation>
    <scope>NUCLEOTIDE SEQUENCE</scope>
    <source>
        <strain evidence="1">KC 927</strain>
    </source>
</reference>
<protein>
    <recommendedName>
        <fullName evidence="3">Lantibiotic dehydratase N-terminal domain-containing protein</fullName>
    </recommendedName>
</protein>
<name>A0ABT3Y8B3_9FLAO</name>
<comment type="caution">
    <text evidence="1">The sequence shown here is derived from an EMBL/GenBank/DDBJ whole genome shotgun (WGS) entry which is preliminary data.</text>
</comment>
<dbReference type="Proteomes" id="UP001070176">
    <property type="component" value="Unassembled WGS sequence"/>
</dbReference>